<dbReference type="InterPro" id="IPR007325">
    <property type="entry name" value="KFase/CYL"/>
</dbReference>
<accession>A0A1G8M0M4</accession>
<reference evidence="1 2" key="1">
    <citation type="submission" date="2017-09" db="EMBL/GenBank/DDBJ databases">
        <title>Bacterial strain isolated from the female urinary microbiota.</title>
        <authorList>
            <person name="Thomas-White K."/>
            <person name="Kumar N."/>
            <person name="Forster S."/>
            <person name="Putonti C."/>
            <person name="Lawley T."/>
            <person name="Wolfe A.J."/>
        </authorList>
    </citation>
    <scope>NUCLEOTIDE SEQUENCE [LARGE SCALE GENOMIC DNA]</scope>
    <source>
        <strain evidence="1 2">UMB0852</strain>
    </source>
</reference>
<protein>
    <submittedName>
        <fullName evidence="1">Cyclase</fullName>
    </submittedName>
</protein>
<dbReference type="Gene3D" id="3.50.30.50">
    <property type="entry name" value="Putative cyclase"/>
    <property type="match status" value="1"/>
</dbReference>
<sequence>MYPLHQLLEELKSYRWMNLTHDVTKDIPIYHTFNPLSVNQISTIDSAGADSREYTIGTSHGTHIDAPIHFAKNTRYLDDISQKERVLPLYVIHLEDKVKETPGYSVTVEDIKAWEEEFGEIPAGSFVAFSSGWYKNFHNTKAFENQDEDGVQHTPGWSIPALEYLSRTRGVTAIGHETLNTDSGVDAAKAGFLDAELWWLAEDKYQIELMTNLDQVPSVGSLIWIGVPHIKDAPGFPAEVYAIIPEKE</sequence>
<organism evidence="1 2">
    <name type="scientific">Dolosicoccus paucivorans</name>
    <dbReference type="NCBI Taxonomy" id="84521"/>
    <lineage>
        <taxon>Bacteria</taxon>
        <taxon>Bacillati</taxon>
        <taxon>Bacillota</taxon>
        <taxon>Bacilli</taxon>
        <taxon>Lactobacillales</taxon>
        <taxon>Aerococcaceae</taxon>
        <taxon>Dolosicoccus</taxon>
    </lineage>
</organism>
<dbReference type="SUPFAM" id="SSF102198">
    <property type="entry name" value="Putative cyclase"/>
    <property type="match status" value="1"/>
</dbReference>
<dbReference type="Pfam" id="PF04199">
    <property type="entry name" value="Cyclase"/>
    <property type="match status" value="1"/>
</dbReference>
<dbReference type="EMBL" id="PNHE01000029">
    <property type="protein sequence ID" value="PMC58016.1"/>
    <property type="molecule type" value="Genomic_DNA"/>
</dbReference>
<evidence type="ECO:0000313" key="2">
    <source>
        <dbReference type="Proteomes" id="UP000235682"/>
    </source>
</evidence>
<proteinExistence type="predicted"/>
<gene>
    <name evidence="1" type="ORF">CJ205_06515</name>
</gene>
<evidence type="ECO:0000313" key="1">
    <source>
        <dbReference type="EMBL" id="PMC58016.1"/>
    </source>
</evidence>
<dbReference type="RefSeq" id="WP_092085495.1">
    <property type="nucleotide sequence ID" value="NZ_FNEL01000026.1"/>
</dbReference>
<dbReference type="GO" id="GO:0004061">
    <property type="term" value="F:arylformamidase activity"/>
    <property type="evidence" value="ECO:0007669"/>
    <property type="project" value="InterPro"/>
</dbReference>
<dbReference type="InterPro" id="IPR037175">
    <property type="entry name" value="KFase_sf"/>
</dbReference>
<comment type="caution">
    <text evidence="1">The sequence shown here is derived from an EMBL/GenBank/DDBJ whole genome shotgun (WGS) entry which is preliminary data.</text>
</comment>
<name>A0A1G8M0M4_9LACT</name>
<dbReference type="AlphaFoldDB" id="A0A1G8M0M4"/>
<dbReference type="GO" id="GO:0019441">
    <property type="term" value="P:L-tryptophan catabolic process to kynurenine"/>
    <property type="evidence" value="ECO:0007669"/>
    <property type="project" value="InterPro"/>
</dbReference>
<dbReference type="OrthoDB" id="9796085at2"/>
<keyword evidence="2" id="KW-1185">Reference proteome</keyword>
<dbReference type="STRING" id="84521.SAMN04487994_102619"/>
<dbReference type="PANTHER" id="PTHR43564">
    <property type="entry name" value="KYNURENINE FORMAMIDASE-LIKE PROTEIN"/>
    <property type="match status" value="1"/>
</dbReference>
<dbReference type="PANTHER" id="PTHR43564:SF2">
    <property type="entry name" value="BLR6059 PROTEIN"/>
    <property type="match status" value="1"/>
</dbReference>
<dbReference type="Proteomes" id="UP000235682">
    <property type="component" value="Unassembled WGS sequence"/>
</dbReference>